<feature type="transmembrane region" description="Helical" evidence="5">
    <location>
        <begin position="73"/>
        <end position="90"/>
    </location>
</feature>
<dbReference type="Proteomes" id="UP001357452">
    <property type="component" value="Unassembled WGS sequence"/>
</dbReference>
<dbReference type="EMBL" id="JAZGLY010000008">
    <property type="protein sequence ID" value="MEE6188070.1"/>
    <property type="molecule type" value="Genomic_DNA"/>
</dbReference>
<dbReference type="InterPro" id="IPR032808">
    <property type="entry name" value="DoxX"/>
</dbReference>
<comment type="subcellular location">
    <subcellularLocation>
        <location evidence="1">Membrane</location>
        <topology evidence="1">Multi-pass membrane protein</topology>
    </subcellularLocation>
</comment>
<gene>
    <name evidence="6" type="ORF">V2H41_12385</name>
</gene>
<reference evidence="6 7" key="1">
    <citation type="submission" date="2024-01" db="EMBL/GenBank/DDBJ databases">
        <title>Niabella digestum sp. nov., isolated from waste digestion system.</title>
        <authorList>
            <person name="Zhang L."/>
        </authorList>
    </citation>
    <scope>NUCLEOTIDE SEQUENCE [LARGE SCALE GENOMIC DNA]</scope>
    <source>
        <strain evidence="6 7">A18</strain>
    </source>
</reference>
<keyword evidence="4 5" id="KW-0472">Membrane</keyword>
<keyword evidence="7" id="KW-1185">Reference proteome</keyword>
<dbReference type="RefSeq" id="WP_330975472.1">
    <property type="nucleotide sequence ID" value="NZ_JAZGLY010000008.1"/>
</dbReference>
<keyword evidence="2 5" id="KW-0812">Transmembrane</keyword>
<evidence type="ECO:0000256" key="3">
    <source>
        <dbReference type="ARBA" id="ARBA00022989"/>
    </source>
</evidence>
<dbReference type="Pfam" id="PF13564">
    <property type="entry name" value="DoxX_2"/>
    <property type="match status" value="1"/>
</dbReference>
<accession>A0ABU7RJA5</accession>
<evidence type="ECO:0000313" key="6">
    <source>
        <dbReference type="EMBL" id="MEE6188070.1"/>
    </source>
</evidence>
<organism evidence="6 7">
    <name type="scientific">Niabella digestorum</name>
    <dbReference type="NCBI Taxonomy" id="3117701"/>
    <lineage>
        <taxon>Bacteria</taxon>
        <taxon>Pseudomonadati</taxon>
        <taxon>Bacteroidota</taxon>
        <taxon>Chitinophagia</taxon>
        <taxon>Chitinophagales</taxon>
        <taxon>Chitinophagaceae</taxon>
        <taxon>Niabella</taxon>
    </lineage>
</organism>
<proteinExistence type="predicted"/>
<evidence type="ECO:0000313" key="7">
    <source>
        <dbReference type="Proteomes" id="UP001357452"/>
    </source>
</evidence>
<evidence type="ECO:0000256" key="2">
    <source>
        <dbReference type="ARBA" id="ARBA00022692"/>
    </source>
</evidence>
<name>A0ABU7RJA5_9BACT</name>
<protein>
    <submittedName>
        <fullName evidence="6">DoxX family protein</fullName>
    </submittedName>
</protein>
<sequence>MRKSTVFIHWIAFAAVVIIFGYAGLRKVILENTMVQAMDEMGFNVPWTLAIGIAEVLGVLFMLYGIKNARWKSIGALLLLPFAIGAFTTHMAHNEYHHYQQSLWMCILIPIVLATTKGFRIILAQNQ</sequence>
<feature type="transmembrane region" description="Helical" evidence="5">
    <location>
        <begin position="7"/>
        <end position="25"/>
    </location>
</feature>
<keyword evidence="3 5" id="KW-1133">Transmembrane helix</keyword>
<evidence type="ECO:0000256" key="1">
    <source>
        <dbReference type="ARBA" id="ARBA00004141"/>
    </source>
</evidence>
<comment type="caution">
    <text evidence="6">The sequence shown here is derived from an EMBL/GenBank/DDBJ whole genome shotgun (WGS) entry which is preliminary data.</text>
</comment>
<evidence type="ECO:0000256" key="5">
    <source>
        <dbReference type="SAM" id="Phobius"/>
    </source>
</evidence>
<feature type="transmembrane region" description="Helical" evidence="5">
    <location>
        <begin position="45"/>
        <end position="66"/>
    </location>
</feature>
<evidence type="ECO:0000256" key="4">
    <source>
        <dbReference type="ARBA" id="ARBA00023136"/>
    </source>
</evidence>
<feature type="transmembrane region" description="Helical" evidence="5">
    <location>
        <begin position="102"/>
        <end position="123"/>
    </location>
</feature>